<protein>
    <submittedName>
        <fullName evidence="3">Uncharacterized protein</fullName>
    </submittedName>
</protein>
<keyword evidence="4" id="KW-1185">Reference proteome</keyword>
<evidence type="ECO:0000256" key="1">
    <source>
        <dbReference type="SAM" id="Coils"/>
    </source>
</evidence>
<feature type="coiled-coil region" evidence="1">
    <location>
        <begin position="101"/>
        <end position="157"/>
    </location>
</feature>
<accession>A0AAW2D944</accession>
<feature type="region of interest" description="Disordered" evidence="2">
    <location>
        <begin position="23"/>
        <end position="88"/>
    </location>
</feature>
<proteinExistence type="predicted"/>
<dbReference type="Proteomes" id="UP001459277">
    <property type="component" value="Unassembled WGS sequence"/>
</dbReference>
<feature type="compositionally biased region" description="Basic and acidic residues" evidence="2">
    <location>
        <begin position="23"/>
        <end position="36"/>
    </location>
</feature>
<keyword evidence="1" id="KW-0175">Coiled coil</keyword>
<evidence type="ECO:0000256" key="2">
    <source>
        <dbReference type="SAM" id="MobiDB-lite"/>
    </source>
</evidence>
<organism evidence="3 4">
    <name type="scientific">Lithocarpus litseifolius</name>
    <dbReference type="NCBI Taxonomy" id="425828"/>
    <lineage>
        <taxon>Eukaryota</taxon>
        <taxon>Viridiplantae</taxon>
        <taxon>Streptophyta</taxon>
        <taxon>Embryophyta</taxon>
        <taxon>Tracheophyta</taxon>
        <taxon>Spermatophyta</taxon>
        <taxon>Magnoliopsida</taxon>
        <taxon>eudicotyledons</taxon>
        <taxon>Gunneridae</taxon>
        <taxon>Pentapetalae</taxon>
        <taxon>rosids</taxon>
        <taxon>fabids</taxon>
        <taxon>Fagales</taxon>
        <taxon>Fagaceae</taxon>
        <taxon>Lithocarpus</taxon>
    </lineage>
</organism>
<reference evidence="3 4" key="1">
    <citation type="submission" date="2024-01" db="EMBL/GenBank/DDBJ databases">
        <title>A telomere-to-telomere, gap-free genome of sweet tea (Lithocarpus litseifolius).</title>
        <authorList>
            <person name="Zhou J."/>
        </authorList>
    </citation>
    <scope>NUCLEOTIDE SEQUENCE [LARGE SCALE GENOMIC DNA]</scope>
    <source>
        <strain evidence="3">Zhou-2022a</strain>
        <tissue evidence="3">Leaf</tissue>
    </source>
</reference>
<evidence type="ECO:0000313" key="4">
    <source>
        <dbReference type="Proteomes" id="UP001459277"/>
    </source>
</evidence>
<gene>
    <name evidence="3" type="ORF">SO802_012757</name>
</gene>
<sequence length="202" mass="23282">MDVDGVLALINSTKLVIRGEFGQDSKEGRLQRERMPDIQASSSSSKPVTPIILLKSSSIEDTRQFKPQEEVPSTMVKEGEHPNPEEPTNTQVLLNTMVASQIQLRENMNRMMQQFQNLKSNQEKDKTRLDVESEKKINESRNKMEEMIRRARKMEDLMDYDSLSLFPNARLPPKFKMPTLDKFDGFSCPKSHLKMYMRASSP</sequence>
<feature type="compositionally biased region" description="Basic and acidic residues" evidence="2">
    <location>
        <begin position="58"/>
        <end position="69"/>
    </location>
</feature>
<dbReference type="AlphaFoldDB" id="A0AAW2D944"/>
<name>A0AAW2D944_9ROSI</name>
<dbReference type="EMBL" id="JAZDWU010000004">
    <property type="protein sequence ID" value="KAL0005196.1"/>
    <property type="molecule type" value="Genomic_DNA"/>
</dbReference>
<evidence type="ECO:0000313" key="3">
    <source>
        <dbReference type="EMBL" id="KAL0005196.1"/>
    </source>
</evidence>
<comment type="caution">
    <text evidence="3">The sequence shown here is derived from an EMBL/GenBank/DDBJ whole genome shotgun (WGS) entry which is preliminary data.</text>
</comment>